<keyword evidence="1" id="KW-0812">Transmembrane</keyword>
<comment type="caution">
    <text evidence="2">The sequence shown here is derived from an EMBL/GenBank/DDBJ whole genome shotgun (WGS) entry which is preliminary data.</text>
</comment>
<dbReference type="AlphaFoldDB" id="A0A742UJC2"/>
<feature type="transmembrane region" description="Helical" evidence="1">
    <location>
        <begin position="58"/>
        <end position="76"/>
    </location>
</feature>
<reference evidence="2" key="2">
    <citation type="submission" date="2020-02" db="EMBL/GenBank/DDBJ databases">
        <authorList>
            <consortium name="NCBI Pathogen Detection Project"/>
        </authorList>
    </citation>
    <scope>NUCLEOTIDE SEQUENCE</scope>
    <source>
        <strain evidence="2">MA.03-3818</strain>
    </source>
</reference>
<keyword evidence="1" id="KW-0472">Membrane</keyword>
<accession>A0A742UJC2</accession>
<name>A0A742UJC2_SALER</name>
<evidence type="ECO:0000313" key="2">
    <source>
        <dbReference type="EMBL" id="HAF1615660.1"/>
    </source>
</evidence>
<reference evidence="2" key="1">
    <citation type="journal article" date="2018" name="Genome Biol.">
        <title>SKESA: strategic k-mer extension for scrupulous assemblies.</title>
        <authorList>
            <person name="Souvorov A."/>
            <person name="Agarwala R."/>
            <person name="Lipman D.J."/>
        </authorList>
    </citation>
    <scope>NUCLEOTIDE SEQUENCE</scope>
    <source>
        <strain evidence="2">MA.03-3818</strain>
    </source>
</reference>
<protein>
    <submittedName>
        <fullName evidence="2">Uncharacterized protein</fullName>
    </submittedName>
</protein>
<proteinExistence type="predicted"/>
<dbReference type="EMBL" id="DAAUKO010000015">
    <property type="protein sequence ID" value="HAF1615660.1"/>
    <property type="molecule type" value="Genomic_DNA"/>
</dbReference>
<gene>
    <name evidence="2" type="ORF">G9B49_004683</name>
</gene>
<keyword evidence="1" id="KW-1133">Transmembrane helix</keyword>
<sequence length="158" mass="18122">MKKIPLTLNATMAKKIMMNILNILNNLITHYSLWWQSNVDYTLSPEKRRSPRERVRRVCDGLLLSVLMLPGAALILEPAFGHNLFQASVMMAATGVVTGDWLFCSIMKRIIKNPTEYCRKNPLSTTVIFYLISHCVMVALYIYVVVFISIMNIITNYF</sequence>
<organism evidence="2">
    <name type="scientific">Salmonella enterica</name>
    <name type="common">Salmonella choleraesuis</name>
    <dbReference type="NCBI Taxonomy" id="28901"/>
    <lineage>
        <taxon>Bacteria</taxon>
        <taxon>Pseudomonadati</taxon>
        <taxon>Pseudomonadota</taxon>
        <taxon>Gammaproteobacteria</taxon>
        <taxon>Enterobacterales</taxon>
        <taxon>Enterobacteriaceae</taxon>
        <taxon>Salmonella</taxon>
    </lineage>
</organism>
<feature type="transmembrane region" description="Helical" evidence="1">
    <location>
        <begin position="127"/>
        <end position="154"/>
    </location>
</feature>
<evidence type="ECO:0000256" key="1">
    <source>
        <dbReference type="SAM" id="Phobius"/>
    </source>
</evidence>
<feature type="transmembrane region" description="Helical" evidence="1">
    <location>
        <begin position="88"/>
        <end position="106"/>
    </location>
</feature>